<dbReference type="InterPro" id="IPR002129">
    <property type="entry name" value="PyrdxlP-dep_de-COase"/>
</dbReference>
<accession>A0A8H3YD63</accession>
<dbReference type="InterPro" id="IPR010977">
    <property type="entry name" value="Aromatic_deC"/>
</dbReference>
<organism evidence="7 8">
    <name type="scientific">Naganishia liquefaciens</name>
    <dbReference type="NCBI Taxonomy" id="104408"/>
    <lineage>
        <taxon>Eukaryota</taxon>
        <taxon>Fungi</taxon>
        <taxon>Dikarya</taxon>
        <taxon>Basidiomycota</taxon>
        <taxon>Agaricomycotina</taxon>
        <taxon>Tremellomycetes</taxon>
        <taxon>Filobasidiales</taxon>
        <taxon>Filobasidiaceae</taxon>
        <taxon>Naganishia</taxon>
    </lineage>
</organism>
<dbReference type="PANTHER" id="PTHR11999:SF165">
    <property type="entry name" value="DECARBOXYLASE, PUTATIVE (AFU_ORTHOLOGUE AFUA_2G04980)-RELATED"/>
    <property type="match status" value="1"/>
</dbReference>
<evidence type="ECO:0000313" key="7">
    <source>
        <dbReference type="EMBL" id="GHJ84893.1"/>
    </source>
</evidence>
<sequence length="553" mass="59536">MTWPYKDTMPIDSAPETFIAGLTAVTDHIQHRFSELNDSEPIPSRREIDAALQALPSALPRSGLGVDATVHHLIKDITPGLLRGHAGSRFYGLVTGGVTPASQLADILGTSYDESLQINFPDATMAVALEQRALDMVLDLLDIPAEWFKGRSVTTGATASNIMGLACGRDALLLQSPHLPEGYTIAEHGFPPHIATVGQSPSSVPAIKVLTVKAHGSILKAAAITGIGRANVLDIPAATSEENPWGLAFDTIRLEEELCQADSLRQGVIVVVTLGEVNTGGFTPNIPGIEALCRKYHAWLHIDGAFGGFAALLPQYRHLVEEMKLADSLTLDAHKWLNVPYDTAMFYTRKASDLIRSFGPSPRLGTPAYLQVHADSATATVDVPDDVLKLREWLSGLTSPLNCGIENSRRFRALPLYAGLLEQGKAGYTDIIRRNCDFAQRICAWLTDPAKGGKWYTLVNSVEDAANPASSAKVPLNIVLFRGSHASCYPPSDMSSTTRLLHAINRQRLIYVTPTSWAGVGALRIAVSNWRTGLEGDGDFEAVITALSVAAHG</sequence>
<feature type="modified residue" description="N6-(pyridoxal phosphate)lysine" evidence="5">
    <location>
        <position position="335"/>
    </location>
</feature>
<comment type="cofactor">
    <cofactor evidence="1 5 6">
        <name>pyridoxal 5'-phosphate</name>
        <dbReference type="ChEBI" id="CHEBI:597326"/>
    </cofactor>
</comment>
<gene>
    <name evidence="7" type="ORF">NliqN6_1295</name>
</gene>
<dbReference type="GO" id="GO:0005737">
    <property type="term" value="C:cytoplasm"/>
    <property type="evidence" value="ECO:0007669"/>
    <property type="project" value="TreeGrafter"/>
</dbReference>
<dbReference type="InterPro" id="IPR015424">
    <property type="entry name" value="PyrdxlP-dep_Trfase"/>
</dbReference>
<dbReference type="Proteomes" id="UP000620104">
    <property type="component" value="Unassembled WGS sequence"/>
</dbReference>
<dbReference type="Gene3D" id="3.40.640.10">
    <property type="entry name" value="Type I PLP-dependent aspartate aminotransferase-like (Major domain)"/>
    <property type="match status" value="1"/>
</dbReference>
<dbReference type="AlphaFoldDB" id="A0A8H3YD63"/>
<dbReference type="GO" id="GO:0016831">
    <property type="term" value="F:carboxy-lyase activity"/>
    <property type="evidence" value="ECO:0007669"/>
    <property type="project" value="TreeGrafter"/>
</dbReference>
<dbReference type="Pfam" id="PF00282">
    <property type="entry name" value="Pyridoxal_deC"/>
    <property type="match status" value="1"/>
</dbReference>
<evidence type="ECO:0000256" key="6">
    <source>
        <dbReference type="RuleBase" id="RU000382"/>
    </source>
</evidence>
<name>A0A8H3YD63_9TREE</name>
<dbReference type="GO" id="GO:0030170">
    <property type="term" value="F:pyridoxal phosphate binding"/>
    <property type="evidence" value="ECO:0007669"/>
    <property type="project" value="InterPro"/>
</dbReference>
<evidence type="ECO:0000256" key="5">
    <source>
        <dbReference type="PIRSR" id="PIRSR602129-50"/>
    </source>
</evidence>
<comment type="similarity">
    <text evidence="2 6">Belongs to the group II decarboxylase family.</text>
</comment>
<dbReference type="SUPFAM" id="SSF53383">
    <property type="entry name" value="PLP-dependent transferases"/>
    <property type="match status" value="1"/>
</dbReference>
<proteinExistence type="inferred from homology"/>
<dbReference type="InterPro" id="IPR015422">
    <property type="entry name" value="PyrdxlP-dep_Trfase_small"/>
</dbReference>
<dbReference type="PANTHER" id="PTHR11999">
    <property type="entry name" value="GROUP II PYRIDOXAL-5-PHOSPHATE DECARBOXYLASE"/>
    <property type="match status" value="1"/>
</dbReference>
<evidence type="ECO:0000256" key="1">
    <source>
        <dbReference type="ARBA" id="ARBA00001933"/>
    </source>
</evidence>
<evidence type="ECO:0000256" key="2">
    <source>
        <dbReference type="ARBA" id="ARBA00009533"/>
    </source>
</evidence>
<evidence type="ECO:0000256" key="4">
    <source>
        <dbReference type="ARBA" id="ARBA00023239"/>
    </source>
</evidence>
<dbReference type="Gene3D" id="3.90.1150.10">
    <property type="entry name" value="Aspartate Aminotransferase, domain 1"/>
    <property type="match status" value="1"/>
</dbReference>
<dbReference type="InterPro" id="IPR015421">
    <property type="entry name" value="PyrdxlP-dep_Trfase_major"/>
</dbReference>
<dbReference type="EMBL" id="BLZA01000009">
    <property type="protein sequence ID" value="GHJ84893.1"/>
    <property type="molecule type" value="Genomic_DNA"/>
</dbReference>
<protein>
    <submittedName>
        <fullName evidence="7">Uncharacterized protein</fullName>
    </submittedName>
</protein>
<keyword evidence="3 5" id="KW-0663">Pyridoxal phosphate</keyword>
<keyword evidence="8" id="KW-1185">Reference proteome</keyword>
<reference evidence="7" key="1">
    <citation type="submission" date="2020-07" db="EMBL/GenBank/DDBJ databases">
        <title>Draft Genome Sequence of a Deep-Sea Yeast, Naganishia (Cryptococcus) liquefaciens strain N6.</title>
        <authorList>
            <person name="Han Y.W."/>
            <person name="Kajitani R."/>
            <person name="Morimoto H."/>
            <person name="Parhat M."/>
            <person name="Tsubouchi H."/>
            <person name="Bakenova O."/>
            <person name="Ogata M."/>
            <person name="Argunhan B."/>
            <person name="Aoki R."/>
            <person name="Kajiwara S."/>
            <person name="Itoh T."/>
            <person name="Iwasaki H."/>
        </authorList>
    </citation>
    <scope>NUCLEOTIDE SEQUENCE</scope>
    <source>
        <strain evidence="7">N6</strain>
    </source>
</reference>
<keyword evidence="4 6" id="KW-0456">Lyase</keyword>
<evidence type="ECO:0000256" key="3">
    <source>
        <dbReference type="ARBA" id="ARBA00022898"/>
    </source>
</evidence>
<dbReference type="GO" id="GO:0019752">
    <property type="term" value="P:carboxylic acid metabolic process"/>
    <property type="evidence" value="ECO:0007669"/>
    <property type="project" value="InterPro"/>
</dbReference>
<evidence type="ECO:0000313" key="8">
    <source>
        <dbReference type="Proteomes" id="UP000620104"/>
    </source>
</evidence>
<dbReference type="OrthoDB" id="2161780at2759"/>
<comment type="caution">
    <text evidence="7">The sequence shown here is derived from an EMBL/GenBank/DDBJ whole genome shotgun (WGS) entry which is preliminary data.</text>
</comment>